<evidence type="ECO:0000313" key="6">
    <source>
        <dbReference type="Proteomes" id="UP000753908"/>
    </source>
</evidence>
<dbReference type="AlphaFoldDB" id="A0A951PNA5"/>
<dbReference type="PANTHER" id="PTHR44757:SF2">
    <property type="entry name" value="BIOFILM ARCHITECTURE MAINTENANCE PROTEIN MBAA"/>
    <property type="match status" value="1"/>
</dbReference>
<dbReference type="InterPro" id="IPR001633">
    <property type="entry name" value="EAL_dom"/>
</dbReference>
<dbReference type="Proteomes" id="UP000753908">
    <property type="component" value="Unassembled WGS sequence"/>
</dbReference>
<dbReference type="PROSITE" id="PS50883">
    <property type="entry name" value="EAL"/>
    <property type="match status" value="1"/>
</dbReference>
<organism evidence="5 6">
    <name type="scientific">Symplocastrum torsivum CPER-KK1</name>
    <dbReference type="NCBI Taxonomy" id="450513"/>
    <lineage>
        <taxon>Bacteria</taxon>
        <taxon>Bacillati</taxon>
        <taxon>Cyanobacteriota</taxon>
        <taxon>Cyanophyceae</taxon>
        <taxon>Oscillatoriophycideae</taxon>
        <taxon>Oscillatoriales</taxon>
        <taxon>Microcoleaceae</taxon>
        <taxon>Symplocastrum</taxon>
    </lineage>
</organism>
<evidence type="ECO:0000259" key="3">
    <source>
        <dbReference type="PROSITE" id="PS50883"/>
    </source>
</evidence>
<dbReference type="SMART" id="SM00448">
    <property type="entry name" value="REC"/>
    <property type="match status" value="1"/>
</dbReference>
<dbReference type="InterPro" id="IPR000160">
    <property type="entry name" value="GGDEF_dom"/>
</dbReference>
<dbReference type="InterPro" id="IPR001789">
    <property type="entry name" value="Sig_transdc_resp-reg_receiver"/>
</dbReference>
<name>A0A951PNA5_9CYAN</name>
<dbReference type="InterPro" id="IPR043128">
    <property type="entry name" value="Rev_trsase/Diguanyl_cyclase"/>
</dbReference>
<dbReference type="PANTHER" id="PTHR44757">
    <property type="entry name" value="DIGUANYLATE CYCLASE DGCP"/>
    <property type="match status" value="1"/>
</dbReference>
<comment type="caution">
    <text evidence="5">The sequence shown here is derived from an EMBL/GenBank/DDBJ whole genome shotgun (WGS) entry which is preliminary data.</text>
</comment>
<dbReference type="PROSITE" id="PS50110">
    <property type="entry name" value="RESPONSE_REGULATORY"/>
    <property type="match status" value="1"/>
</dbReference>
<reference evidence="5" key="1">
    <citation type="submission" date="2021-05" db="EMBL/GenBank/DDBJ databases">
        <authorList>
            <person name="Pietrasiak N."/>
            <person name="Ward R."/>
            <person name="Stajich J.E."/>
            <person name="Kurbessoian T."/>
        </authorList>
    </citation>
    <scope>NUCLEOTIDE SEQUENCE</scope>
    <source>
        <strain evidence="5">CPER-KK1</strain>
    </source>
</reference>
<evidence type="ECO:0000259" key="2">
    <source>
        <dbReference type="PROSITE" id="PS50110"/>
    </source>
</evidence>
<dbReference type="Gene3D" id="3.20.20.450">
    <property type="entry name" value="EAL domain"/>
    <property type="match status" value="1"/>
</dbReference>
<sequence>MKTILVIEDEEFVRENILELLDAEGFEVIGAENGRIGIDLAQEVRPDLILCDVMMPELDGYSVLAKLRQDPVLATTPFILLTAKAAKADFRQGMELGADDYITKPFTRAELLGAIAIRLKKQAAVQEHYNTELQEAKAQLNYLIHHDSLTKLPNRLSLRERFKQVQPQDTDTEKVVAVLCLGLDRFNHIIDPLGHTVGDSLLKAVAERLTTCVGKDTVARLNTDQFAIILANVDHKKEAGNIAQTILEKLSHTYVLAGQEIFITASIGIALYPHDGAEIEQLLAAANTAMTQAKQHGGDQYQLYSAAFNIGSSDRLALQSSLRHALEREELRVYYQPQLNLQTGQIVGAEALVRWQHPERGIVSPDKFVPLAEETGLIVPIGEWVLRTACKQTKAWQDEGFPSLRIAVNLSSRQFSQIDLRRQLVEILMDTGLDPKFIELELTESMLVQNTEVAIRRLNALKSLGVEIAIDDFGTGYSSLSYLQQFPFDILKIDRCFIRNITENPNNAAITRAIIAMAKSLNLKLVAEGVETEAELSFVRQHQCDGMQGYLFSRPVPAEDFRQLLTADKRLPLPIG</sequence>
<keyword evidence="1" id="KW-0597">Phosphoprotein</keyword>
<dbReference type="CDD" id="cd17574">
    <property type="entry name" value="REC_OmpR"/>
    <property type="match status" value="1"/>
</dbReference>
<evidence type="ECO:0000313" key="5">
    <source>
        <dbReference type="EMBL" id="MBW4546756.1"/>
    </source>
</evidence>
<dbReference type="Pfam" id="PF00563">
    <property type="entry name" value="EAL"/>
    <property type="match status" value="1"/>
</dbReference>
<protein>
    <submittedName>
        <fullName evidence="5">EAL domain-containing protein</fullName>
    </submittedName>
</protein>
<dbReference type="Gene3D" id="3.40.50.2300">
    <property type="match status" value="1"/>
</dbReference>
<dbReference type="InterPro" id="IPR011006">
    <property type="entry name" value="CheY-like_superfamily"/>
</dbReference>
<evidence type="ECO:0000259" key="4">
    <source>
        <dbReference type="PROSITE" id="PS50887"/>
    </source>
</evidence>
<dbReference type="InterPro" id="IPR035919">
    <property type="entry name" value="EAL_sf"/>
</dbReference>
<dbReference type="SMART" id="SM00267">
    <property type="entry name" value="GGDEF"/>
    <property type="match status" value="1"/>
</dbReference>
<dbReference type="SUPFAM" id="SSF55073">
    <property type="entry name" value="Nucleotide cyclase"/>
    <property type="match status" value="1"/>
</dbReference>
<dbReference type="SUPFAM" id="SSF52172">
    <property type="entry name" value="CheY-like"/>
    <property type="match status" value="1"/>
</dbReference>
<dbReference type="InterPro" id="IPR029787">
    <property type="entry name" value="Nucleotide_cyclase"/>
</dbReference>
<dbReference type="InterPro" id="IPR052155">
    <property type="entry name" value="Biofilm_reg_signaling"/>
</dbReference>
<dbReference type="SMART" id="SM00052">
    <property type="entry name" value="EAL"/>
    <property type="match status" value="1"/>
</dbReference>
<dbReference type="PROSITE" id="PS50887">
    <property type="entry name" value="GGDEF"/>
    <property type="match status" value="1"/>
</dbReference>
<gene>
    <name evidence="5" type="ORF">KME25_20275</name>
</gene>
<dbReference type="Gene3D" id="3.30.70.270">
    <property type="match status" value="1"/>
</dbReference>
<reference evidence="5" key="2">
    <citation type="journal article" date="2022" name="Microbiol. Resour. Announc.">
        <title>Metagenome Sequencing to Explore Phylogenomics of Terrestrial Cyanobacteria.</title>
        <authorList>
            <person name="Ward R.D."/>
            <person name="Stajich J.E."/>
            <person name="Johansen J.R."/>
            <person name="Huntemann M."/>
            <person name="Clum A."/>
            <person name="Foster B."/>
            <person name="Foster B."/>
            <person name="Roux S."/>
            <person name="Palaniappan K."/>
            <person name="Varghese N."/>
            <person name="Mukherjee S."/>
            <person name="Reddy T.B.K."/>
            <person name="Daum C."/>
            <person name="Copeland A."/>
            <person name="Chen I.A."/>
            <person name="Ivanova N.N."/>
            <person name="Kyrpides N.C."/>
            <person name="Shapiro N."/>
            <person name="Eloe-Fadrosh E.A."/>
            <person name="Pietrasiak N."/>
        </authorList>
    </citation>
    <scope>NUCLEOTIDE SEQUENCE</scope>
    <source>
        <strain evidence="5">CPER-KK1</strain>
    </source>
</reference>
<accession>A0A951PNA5</accession>
<dbReference type="CDD" id="cd01948">
    <property type="entry name" value="EAL"/>
    <property type="match status" value="1"/>
</dbReference>
<dbReference type="FunFam" id="3.20.20.450:FF:000001">
    <property type="entry name" value="Cyclic di-GMP phosphodiesterase yahA"/>
    <property type="match status" value="1"/>
</dbReference>
<dbReference type="GO" id="GO:0000160">
    <property type="term" value="P:phosphorelay signal transduction system"/>
    <property type="evidence" value="ECO:0007669"/>
    <property type="project" value="InterPro"/>
</dbReference>
<proteinExistence type="predicted"/>
<feature type="domain" description="EAL" evidence="3">
    <location>
        <begin position="315"/>
        <end position="569"/>
    </location>
</feature>
<dbReference type="Pfam" id="PF00990">
    <property type="entry name" value="GGDEF"/>
    <property type="match status" value="1"/>
</dbReference>
<feature type="modified residue" description="4-aspartylphosphate" evidence="1">
    <location>
        <position position="52"/>
    </location>
</feature>
<feature type="domain" description="Response regulatory" evidence="2">
    <location>
        <begin position="3"/>
        <end position="119"/>
    </location>
</feature>
<evidence type="ECO:0000256" key="1">
    <source>
        <dbReference type="PROSITE-ProRule" id="PRU00169"/>
    </source>
</evidence>
<dbReference type="NCBIfam" id="TIGR00254">
    <property type="entry name" value="GGDEF"/>
    <property type="match status" value="1"/>
</dbReference>
<dbReference type="CDD" id="cd01949">
    <property type="entry name" value="GGDEF"/>
    <property type="match status" value="1"/>
</dbReference>
<dbReference type="EMBL" id="JAHHIF010000029">
    <property type="protein sequence ID" value="MBW4546756.1"/>
    <property type="molecule type" value="Genomic_DNA"/>
</dbReference>
<dbReference type="SUPFAM" id="SSF141868">
    <property type="entry name" value="EAL domain-like"/>
    <property type="match status" value="1"/>
</dbReference>
<feature type="domain" description="GGDEF" evidence="4">
    <location>
        <begin position="174"/>
        <end position="306"/>
    </location>
</feature>
<dbReference type="Pfam" id="PF00072">
    <property type="entry name" value="Response_reg"/>
    <property type="match status" value="1"/>
</dbReference>